<dbReference type="GO" id="GO:0071031">
    <property type="term" value="P:nuclear mRNA surveillance of mRNA 3'-end processing"/>
    <property type="evidence" value="ECO:0007669"/>
    <property type="project" value="TreeGrafter"/>
</dbReference>
<dbReference type="GO" id="GO:0071036">
    <property type="term" value="P:nuclear polyadenylation-dependent snoRNA catabolic process"/>
    <property type="evidence" value="ECO:0007669"/>
    <property type="project" value="TreeGrafter"/>
</dbReference>
<evidence type="ECO:0000256" key="5">
    <source>
        <dbReference type="ARBA" id="ARBA00022833"/>
    </source>
</evidence>
<feature type="region of interest" description="Disordered" evidence="8">
    <location>
        <begin position="56"/>
        <end position="85"/>
    </location>
</feature>
<dbReference type="SUPFAM" id="SSF57756">
    <property type="entry name" value="Retrovirus zinc finger-like domains"/>
    <property type="match status" value="2"/>
</dbReference>
<feature type="domain" description="CCHC-type" evidence="9">
    <location>
        <begin position="116"/>
        <end position="130"/>
    </location>
</feature>
<keyword evidence="2" id="KW-0479">Metal-binding</keyword>
<dbReference type="InterPro" id="IPR051644">
    <property type="entry name" value="TRAMP_AT-DNA-binding"/>
</dbReference>
<sequence>MDSDFSYEESLDSEQEALIYSHIYYNPDISATINENKDNARHSDADTDILINIISDGSEESDEDEGSEELSRKKSSGSDGDLFNDEDSRYFGEGPTCHKCGQKGHLKKDCDSENVCFLCGELGHSRDTCPYEMCFNCNNVGHISRNCPNRRKSRARDDDECELCRYNGHKYDDCSLLWRMYFTAPLPAENEVRLARNSISIKVCFTCGSQSHFGDDCPDSKDPGDVSIFHDPSTHFILESLFKLKPTPEYITSVHTSHLNPQDVVSDIEAANFAPGFLKYHSKRNSKKIARTNRPKQKQTCKNVTAKKFDKNFHETKSNNFPRGRSNKPKEALIESSSRNNPPRAAKNKPRFKGGYARN</sequence>
<feature type="domain" description="CCHC-type" evidence="9">
    <location>
        <begin position="97"/>
        <end position="110"/>
    </location>
</feature>
<keyword evidence="11" id="KW-1185">Reference proteome</keyword>
<dbReference type="GO" id="GO:0031499">
    <property type="term" value="C:TRAMP complex"/>
    <property type="evidence" value="ECO:0007669"/>
    <property type="project" value="TreeGrafter"/>
</dbReference>
<proteinExistence type="predicted"/>
<feature type="region of interest" description="Disordered" evidence="8">
    <location>
        <begin position="314"/>
        <end position="359"/>
    </location>
</feature>
<dbReference type="PROSITE" id="PS50158">
    <property type="entry name" value="ZF_CCHC"/>
    <property type="match status" value="4"/>
</dbReference>
<dbReference type="OrthoDB" id="3863715at2759"/>
<name>A0A075AXK9_ROZAC</name>
<keyword evidence="4 7" id="KW-0863">Zinc-finger</keyword>
<protein>
    <recommendedName>
        <fullName evidence="9">CCHC-type domain-containing protein</fullName>
    </recommendedName>
</protein>
<dbReference type="Gene3D" id="4.10.60.10">
    <property type="entry name" value="Zinc finger, CCHC-type"/>
    <property type="match status" value="3"/>
</dbReference>
<dbReference type="OMA" id="SISIKVC"/>
<dbReference type="GO" id="GO:0071039">
    <property type="term" value="P:nuclear polyadenylation-dependent CUT catabolic process"/>
    <property type="evidence" value="ECO:0007669"/>
    <property type="project" value="TreeGrafter"/>
</dbReference>
<keyword evidence="3" id="KW-0677">Repeat</keyword>
<dbReference type="AlphaFoldDB" id="A0A075AXK9"/>
<evidence type="ECO:0000256" key="6">
    <source>
        <dbReference type="ARBA" id="ARBA00023242"/>
    </source>
</evidence>
<evidence type="ECO:0000259" key="9">
    <source>
        <dbReference type="PROSITE" id="PS50158"/>
    </source>
</evidence>
<feature type="domain" description="CCHC-type" evidence="9">
    <location>
        <begin position="204"/>
        <end position="219"/>
    </location>
</feature>
<evidence type="ECO:0000256" key="8">
    <source>
        <dbReference type="SAM" id="MobiDB-lite"/>
    </source>
</evidence>
<dbReference type="SMART" id="SM00343">
    <property type="entry name" value="ZnF_C2HC"/>
    <property type="match status" value="4"/>
</dbReference>
<dbReference type="InterPro" id="IPR036875">
    <property type="entry name" value="Znf_CCHC_sf"/>
</dbReference>
<dbReference type="GO" id="GO:0071038">
    <property type="term" value="P:TRAMP-dependent tRNA surveillance pathway"/>
    <property type="evidence" value="ECO:0007669"/>
    <property type="project" value="TreeGrafter"/>
</dbReference>
<gene>
    <name evidence="10" type="ORF">O9G_001630</name>
</gene>
<reference evidence="10 11" key="1">
    <citation type="journal article" date="2013" name="Curr. Biol.">
        <title>Shared signatures of parasitism and phylogenomics unite Cryptomycota and microsporidia.</title>
        <authorList>
            <person name="James T.Y."/>
            <person name="Pelin A."/>
            <person name="Bonen L."/>
            <person name="Ahrendt S."/>
            <person name="Sain D."/>
            <person name="Corradi N."/>
            <person name="Stajich J.E."/>
        </authorList>
    </citation>
    <scope>NUCLEOTIDE SEQUENCE [LARGE SCALE GENOMIC DNA]</scope>
    <source>
        <strain evidence="10 11">CSF55</strain>
    </source>
</reference>
<keyword evidence="5" id="KW-0862">Zinc</keyword>
<evidence type="ECO:0000256" key="1">
    <source>
        <dbReference type="ARBA" id="ARBA00004123"/>
    </source>
</evidence>
<organism evidence="10 11">
    <name type="scientific">Rozella allomycis (strain CSF55)</name>
    <dbReference type="NCBI Taxonomy" id="988480"/>
    <lineage>
        <taxon>Eukaryota</taxon>
        <taxon>Fungi</taxon>
        <taxon>Fungi incertae sedis</taxon>
        <taxon>Cryptomycota</taxon>
        <taxon>Cryptomycota incertae sedis</taxon>
        <taxon>Rozella</taxon>
    </lineage>
</organism>
<dbReference type="InterPro" id="IPR001878">
    <property type="entry name" value="Znf_CCHC"/>
</dbReference>
<feature type="domain" description="CCHC-type" evidence="9">
    <location>
        <begin position="134"/>
        <end position="149"/>
    </location>
</feature>
<dbReference type="GO" id="GO:0008270">
    <property type="term" value="F:zinc ion binding"/>
    <property type="evidence" value="ECO:0007669"/>
    <property type="project" value="UniProtKB-KW"/>
</dbReference>
<evidence type="ECO:0000256" key="2">
    <source>
        <dbReference type="ARBA" id="ARBA00022723"/>
    </source>
</evidence>
<evidence type="ECO:0000313" key="10">
    <source>
        <dbReference type="EMBL" id="EPZ33279.1"/>
    </source>
</evidence>
<dbReference type="GO" id="GO:0003723">
    <property type="term" value="F:RNA binding"/>
    <property type="evidence" value="ECO:0007669"/>
    <property type="project" value="TreeGrafter"/>
</dbReference>
<dbReference type="GO" id="GO:0071035">
    <property type="term" value="P:nuclear polyadenylation-dependent rRNA catabolic process"/>
    <property type="evidence" value="ECO:0007669"/>
    <property type="project" value="TreeGrafter"/>
</dbReference>
<dbReference type="Pfam" id="PF00098">
    <property type="entry name" value="zf-CCHC"/>
    <property type="match status" value="2"/>
</dbReference>
<dbReference type="Proteomes" id="UP000030755">
    <property type="component" value="Unassembled WGS sequence"/>
</dbReference>
<evidence type="ECO:0000313" key="11">
    <source>
        <dbReference type="Proteomes" id="UP000030755"/>
    </source>
</evidence>
<feature type="compositionally biased region" description="Acidic residues" evidence="8">
    <location>
        <begin position="57"/>
        <end position="68"/>
    </location>
</feature>
<comment type="subcellular location">
    <subcellularLocation>
        <location evidence="1">Nucleus</location>
    </subcellularLocation>
</comment>
<dbReference type="PANTHER" id="PTHR46543">
    <property type="entry name" value="ZINC FINGER CCHC DOMAIN-CONTAINING PROTEIN 7"/>
    <property type="match status" value="1"/>
</dbReference>
<evidence type="ECO:0000256" key="7">
    <source>
        <dbReference type="PROSITE-ProRule" id="PRU00047"/>
    </source>
</evidence>
<dbReference type="PANTHER" id="PTHR46543:SF1">
    <property type="entry name" value="ZINC FINGER CCHC DOMAIN-CONTAINING PROTEIN 7"/>
    <property type="match status" value="1"/>
</dbReference>
<keyword evidence="6" id="KW-0539">Nucleus</keyword>
<accession>A0A075AXK9</accession>
<evidence type="ECO:0000256" key="3">
    <source>
        <dbReference type="ARBA" id="ARBA00022737"/>
    </source>
</evidence>
<evidence type="ECO:0000256" key="4">
    <source>
        <dbReference type="ARBA" id="ARBA00022771"/>
    </source>
</evidence>
<dbReference type="EMBL" id="KE561068">
    <property type="protein sequence ID" value="EPZ33279.1"/>
    <property type="molecule type" value="Genomic_DNA"/>
</dbReference>
<dbReference type="GO" id="GO:0071037">
    <property type="term" value="P:nuclear polyadenylation-dependent snRNA catabolic process"/>
    <property type="evidence" value="ECO:0007669"/>
    <property type="project" value="TreeGrafter"/>
</dbReference>
<dbReference type="HOGENOM" id="CLU_771963_0_0_1"/>
<dbReference type="STRING" id="988480.A0A075AXK9"/>